<keyword evidence="1" id="KW-0812">Transmembrane</keyword>
<name>A0A8T0RGV7_PANVG</name>
<dbReference type="EMBL" id="CM029047">
    <property type="protein sequence ID" value="KAG2585292.1"/>
    <property type="molecule type" value="Genomic_DNA"/>
</dbReference>
<proteinExistence type="predicted"/>
<keyword evidence="1" id="KW-1133">Transmembrane helix</keyword>
<reference evidence="2" key="1">
    <citation type="submission" date="2020-05" db="EMBL/GenBank/DDBJ databases">
        <title>WGS assembly of Panicum virgatum.</title>
        <authorList>
            <person name="Lovell J.T."/>
            <person name="Jenkins J."/>
            <person name="Shu S."/>
            <person name="Juenger T.E."/>
            <person name="Schmutz J."/>
        </authorList>
    </citation>
    <scope>NUCLEOTIDE SEQUENCE</scope>
    <source>
        <strain evidence="2">AP13</strain>
    </source>
</reference>
<keyword evidence="1" id="KW-0472">Membrane</keyword>
<evidence type="ECO:0000313" key="3">
    <source>
        <dbReference type="Proteomes" id="UP000823388"/>
    </source>
</evidence>
<evidence type="ECO:0000313" key="2">
    <source>
        <dbReference type="EMBL" id="KAG2585292.1"/>
    </source>
</evidence>
<dbReference type="AlphaFoldDB" id="A0A8T0RGV7"/>
<keyword evidence="3" id="KW-1185">Reference proteome</keyword>
<protein>
    <submittedName>
        <fullName evidence="2">Uncharacterized protein</fullName>
    </submittedName>
</protein>
<feature type="transmembrane region" description="Helical" evidence="1">
    <location>
        <begin position="141"/>
        <end position="160"/>
    </location>
</feature>
<accession>A0A8T0RGV7</accession>
<gene>
    <name evidence="2" type="ORF">PVAP13_6KG382700</name>
</gene>
<comment type="caution">
    <text evidence="2">The sequence shown here is derived from an EMBL/GenBank/DDBJ whole genome shotgun (WGS) entry which is preliminary data.</text>
</comment>
<dbReference type="Proteomes" id="UP000823388">
    <property type="component" value="Chromosome 6K"/>
</dbReference>
<sequence length="161" mass="17589">MSGSQVRGVAAAGSNSAANSGFQSPALHPLVDCPNCGVELVQIVSKQRATYGETFVKCPNNRKGDPTTCGIIMSQAQYEAWVRKQEQQRQIRAKMDWCSGGHGSVDLNLEEELNEIKQRLDSAMANLWVPKQQVQKMKMDYIVIAAVCVGLAIGCIMSKLM</sequence>
<organism evidence="2 3">
    <name type="scientific">Panicum virgatum</name>
    <name type="common">Blackwell switchgrass</name>
    <dbReference type="NCBI Taxonomy" id="38727"/>
    <lineage>
        <taxon>Eukaryota</taxon>
        <taxon>Viridiplantae</taxon>
        <taxon>Streptophyta</taxon>
        <taxon>Embryophyta</taxon>
        <taxon>Tracheophyta</taxon>
        <taxon>Spermatophyta</taxon>
        <taxon>Magnoliopsida</taxon>
        <taxon>Liliopsida</taxon>
        <taxon>Poales</taxon>
        <taxon>Poaceae</taxon>
        <taxon>PACMAD clade</taxon>
        <taxon>Panicoideae</taxon>
        <taxon>Panicodae</taxon>
        <taxon>Paniceae</taxon>
        <taxon>Panicinae</taxon>
        <taxon>Panicum</taxon>
        <taxon>Panicum sect. Hiantes</taxon>
    </lineage>
</organism>
<evidence type="ECO:0000256" key="1">
    <source>
        <dbReference type="SAM" id="Phobius"/>
    </source>
</evidence>